<dbReference type="GO" id="GO:0032259">
    <property type="term" value="P:methylation"/>
    <property type="evidence" value="ECO:0007669"/>
    <property type="project" value="UniProtKB-KW"/>
</dbReference>
<dbReference type="Pfam" id="PF08241">
    <property type="entry name" value="Methyltransf_11"/>
    <property type="match status" value="1"/>
</dbReference>
<proteinExistence type="predicted"/>
<comment type="caution">
    <text evidence="5">The sequence shown here is derived from an EMBL/GenBank/DDBJ whole genome shotgun (WGS) entry which is preliminary data.</text>
</comment>
<evidence type="ECO:0000256" key="2">
    <source>
        <dbReference type="ARBA" id="ARBA00022679"/>
    </source>
</evidence>
<evidence type="ECO:0000313" key="5">
    <source>
        <dbReference type="EMBL" id="HIV08668.1"/>
    </source>
</evidence>
<protein>
    <submittedName>
        <fullName evidence="5">Class I SAM-dependent methyltransferase</fullName>
    </submittedName>
</protein>
<dbReference type="SUPFAM" id="SSF53335">
    <property type="entry name" value="S-adenosyl-L-methionine-dependent methyltransferases"/>
    <property type="match status" value="1"/>
</dbReference>
<keyword evidence="3" id="KW-0949">S-adenosyl-L-methionine</keyword>
<organism evidence="5 6">
    <name type="scientific">Candidatus Spyradenecus faecavium</name>
    <dbReference type="NCBI Taxonomy" id="2840947"/>
    <lineage>
        <taxon>Bacteria</taxon>
        <taxon>Pseudomonadati</taxon>
        <taxon>Lentisphaerota</taxon>
        <taxon>Lentisphaeria</taxon>
        <taxon>Lentisphaerales</taxon>
        <taxon>Lentisphaeraceae</taxon>
        <taxon>Lentisphaeraceae incertae sedis</taxon>
        <taxon>Candidatus Spyradenecus</taxon>
    </lineage>
</organism>
<dbReference type="AlphaFoldDB" id="A0A9D1T2V6"/>
<evidence type="ECO:0000259" key="4">
    <source>
        <dbReference type="Pfam" id="PF08241"/>
    </source>
</evidence>
<reference evidence="5" key="1">
    <citation type="submission" date="2020-10" db="EMBL/GenBank/DDBJ databases">
        <authorList>
            <person name="Gilroy R."/>
        </authorList>
    </citation>
    <scope>NUCLEOTIDE SEQUENCE</scope>
    <source>
        <strain evidence="5">35461</strain>
    </source>
</reference>
<sequence length="254" mass="28198">MNPQRQYWDAISGTYRAITRIDAGDFHYGPLLAGERRLRLLPPLRPGLEALELGCGEGQNSLWLARQGLRCTAIDISEGQLAYARADAVKAGLEVDFRRCAIEDFEAPEGAFDLVTSSHAFEFLADPFAQVARVARWLRPGGRFVLSTVHPVYNGEWVSVEEDDGSETWGRFLPSYFRPVDDVREQPEGAGEPIASRAWPVSAWFNAFRAAGLTVERLEEPPADPDPAYASDDWLEAFDECAAIPTTLILVGRK</sequence>
<evidence type="ECO:0000256" key="1">
    <source>
        <dbReference type="ARBA" id="ARBA00022603"/>
    </source>
</evidence>
<dbReference type="PANTHER" id="PTHR43464">
    <property type="entry name" value="METHYLTRANSFERASE"/>
    <property type="match status" value="1"/>
</dbReference>
<gene>
    <name evidence="5" type="ORF">IAC79_00945</name>
</gene>
<dbReference type="PANTHER" id="PTHR43464:SF19">
    <property type="entry name" value="UBIQUINONE BIOSYNTHESIS O-METHYLTRANSFERASE, MITOCHONDRIAL"/>
    <property type="match status" value="1"/>
</dbReference>
<name>A0A9D1T2V6_9BACT</name>
<feature type="domain" description="Methyltransferase type 11" evidence="4">
    <location>
        <begin position="51"/>
        <end position="146"/>
    </location>
</feature>
<evidence type="ECO:0000256" key="3">
    <source>
        <dbReference type="ARBA" id="ARBA00022691"/>
    </source>
</evidence>
<reference evidence="5" key="2">
    <citation type="journal article" date="2021" name="PeerJ">
        <title>Extensive microbial diversity within the chicken gut microbiome revealed by metagenomics and culture.</title>
        <authorList>
            <person name="Gilroy R."/>
            <person name="Ravi A."/>
            <person name="Getino M."/>
            <person name="Pursley I."/>
            <person name="Horton D.L."/>
            <person name="Alikhan N.F."/>
            <person name="Baker D."/>
            <person name="Gharbi K."/>
            <person name="Hall N."/>
            <person name="Watson M."/>
            <person name="Adriaenssens E.M."/>
            <person name="Foster-Nyarko E."/>
            <person name="Jarju S."/>
            <person name="Secka A."/>
            <person name="Antonio M."/>
            <person name="Oren A."/>
            <person name="Chaudhuri R.R."/>
            <person name="La Ragione R."/>
            <person name="Hildebrand F."/>
            <person name="Pallen M.J."/>
        </authorList>
    </citation>
    <scope>NUCLEOTIDE SEQUENCE</scope>
    <source>
        <strain evidence="5">35461</strain>
    </source>
</reference>
<dbReference type="Gene3D" id="3.40.50.150">
    <property type="entry name" value="Vaccinia Virus protein VP39"/>
    <property type="match status" value="1"/>
</dbReference>
<accession>A0A9D1T2V6</accession>
<dbReference type="CDD" id="cd02440">
    <property type="entry name" value="AdoMet_MTases"/>
    <property type="match status" value="1"/>
</dbReference>
<dbReference type="GO" id="GO:0008757">
    <property type="term" value="F:S-adenosylmethionine-dependent methyltransferase activity"/>
    <property type="evidence" value="ECO:0007669"/>
    <property type="project" value="InterPro"/>
</dbReference>
<dbReference type="InterPro" id="IPR013216">
    <property type="entry name" value="Methyltransf_11"/>
</dbReference>
<keyword evidence="1 5" id="KW-0489">Methyltransferase</keyword>
<dbReference type="EMBL" id="DVOR01000032">
    <property type="protein sequence ID" value="HIV08668.1"/>
    <property type="molecule type" value="Genomic_DNA"/>
</dbReference>
<keyword evidence="2" id="KW-0808">Transferase</keyword>
<dbReference type="Proteomes" id="UP000886845">
    <property type="component" value="Unassembled WGS sequence"/>
</dbReference>
<dbReference type="InterPro" id="IPR029063">
    <property type="entry name" value="SAM-dependent_MTases_sf"/>
</dbReference>
<evidence type="ECO:0000313" key="6">
    <source>
        <dbReference type="Proteomes" id="UP000886845"/>
    </source>
</evidence>